<keyword evidence="3" id="KW-1185">Reference proteome</keyword>
<proteinExistence type="predicted"/>
<comment type="caution">
    <text evidence="2">The sequence shown here is derived from an EMBL/GenBank/DDBJ whole genome shotgun (WGS) entry which is preliminary data.</text>
</comment>
<dbReference type="PROSITE" id="PS52006">
    <property type="entry name" value="GH64"/>
    <property type="match status" value="1"/>
</dbReference>
<dbReference type="InterPro" id="IPR037176">
    <property type="entry name" value="Osmotin/thaumatin-like_sf"/>
</dbReference>
<dbReference type="Pfam" id="PF16483">
    <property type="entry name" value="Glyco_hydro_64"/>
    <property type="match status" value="1"/>
</dbReference>
<evidence type="ECO:0000313" key="2">
    <source>
        <dbReference type="EMBL" id="RKU44212.1"/>
    </source>
</evidence>
<protein>
    <recommendedName>
        <fullName evidence="1">GH64 domain-containing protein</fullName>
    </recommendedName>
</protein>
<dbReference type="Proteomes" id="UP000275385">
    <property type="component" value="Unassembled WGS sequence"/>
</dbReference>
<evidence type="ECO:0000313" key="3">
    <source>
        <dbReference type="Proteomes" id="UP000275385"/>
    </source>
</evidence>
<dbReference type="CDD" id="cd09220">
    <property type="entry name" value="GH64-GluB-like"/>
    <property type="match status" value="1"/>
</dbReference>
<dbReference type="InterPro" id="IPR042517">
    <property type="entry name" value="Glyco_hydro_64_N_2"/>
</dbReference>
<dbReference type="Gene3D" id="2.60.110.10">
    <property type="entry name" value="Thaumatin"/>
    <property type="match status" value="1"/>
</dbReference>
<feature type="domain" description="GH64" evidence="1">
    <location>
        <begin position="49"/>
        <end position="406"/>
    </location>
</feature>
<dbReference type="AlphaFoldDB" id="A0A420Y8L1"/>
<sequence>MTTINDVLAIQKQQHILQAPVIPPDPNNIPTGKEGSVSTPAKVKIAATASTLNITIKNNTTSSNCWAYVTGIDINKNAVFILQRDGVTPYYPVSPSAVGSSLAQDCHIPLGAPGSSKVVTIPQIAGGRVWLSRDAQLTFKLNPGPAVVEPSVTNTSDPNYNLFWSFAEFTYNAAQLFANITYVDFVGLPIALSLTNTSGASQTVPGIPSNGLDSVCSALAAQDAKDGAGWSKLIVKTASGANLRALSPNSGIVMNGNLFNGYYQPYVDSVWSQYASNTLTIDTQNKWGVVYGTVTNGNLTFPNVGSFPKPSARDIFSCSSGAFANFPAATTDEMGNIAARLAAALNRSTLATNSFQPAKELITGYYKQSITNHYSRIVHSVCPDGHGYAFPYDDVAPDDAQNVAGTVSDGSPQKFVISFGGLTAAGSKREEVVHVSQFARGGGQQVGGRTLGRRGLEWMSAEEEKVMAASREEDMSGTEMVEVADLEKGLFRRRELETVPEEQQQQLMRLERLVPTALRAKLSGFLEKMEGTPAYRSRM</sequence>
<dbReference type="InterPro" id="IPR032477">
    <property type="entry name" value="Glyco_hydro_64"/>
</dbReference>
<dbReference type="PANTHER" id="PTHR38165:SF1">
    <property type="entry name" value="GLUCANASE B"/>
    <property type="match status" value="1"/>
</dbReference>
<reference evidence="2 3" key="1">
    <citation type="submission" date="2018-08" db="EMBL/GenBank/DDBJ databases">
        <title>Draft genome of the lignicolous fungus Coniochaeta pulveracea.</title>
        <authorList>
            <person name="Borstlap C.J."/>
            <person name="De Witt R.N."/>
            <person name="Botha A."/>
            <person name="Volschenk H."/>
        </authorList>
    </citation>
    <scope>NUCLEOTIDE SEQUENCE [LARGE SCALE GENOMIC DNA]</scope>
    <source>
        <strain evidence="2 3">CAB683</strain>
    </source>
</reference>
<dbReference type="EMBL" id="QVQW01000033">
    <property type="protein sequence ID" value="RKU44212.1"/>
    <property type="molecule type" value="Genomic_DNA"/>
</dbReference>
<name>A0A420Y8L1_9PEZI</name>
<organism evidence="2 3">
    <name type="scientific">Coniochaeta pulveracea</name>
    <dbReference type="NCBI Taxonomy" id="177199"/>
    <lineage>
        <taxon>Eukaryota</taxon>
        <taxon>Fungi</taxon>
        <taxon>Dikarya</taxon>
        <taxon>Ascomycota</taxon>
        <taxon>Pezizomycotina</taxon>
        <taxon>Sordariomycetes</taxon>
        <taxon>Sordariomycetidae</taxon>
        <taxon>Coniochaetales</taxon>
        <taxon>Coniochaetaceae</taxon>
        <taxon>Coniochaeta</taxon>
    </lineage>
</organism>
<evidence type="ECO:0000259" key="1">
    <source>
        <dbReference type="PROSITE" id="PS52006"/>
    </source>
</evidence>
<gene>
    <name evidence="2" type="ORF">DL546_003144</name>
</gene>
<dbReference type="InterPro" id="IPR037398">
    <property type="entry name" value="Glyco_hydro_64_fam"/>
</dbReference>
<dbReference type="Gene3D" id="3.30.920.50">
    <property type="entry name" value="Beta-1,3-glucanase, C-terminal domain"/>
    <property type="match status" value="1"/>
</dbReference>
<accession>A0A420Y8L1</accession>
<dbReference type="OrthoDB" id="5290283at2759"/>
<dbReference type="STRING" id="177199.A0A420Y8L1"/>
<dbReference type="PANTHER" id="PTHR38165">
    <property type="match status" value="1"/>
</dbReference>